<dbReference type="EMBL" id="OZ019901">
    <property type="protein sequence ID" value="CAK9236502.1"/>
    <property type="molecule type" value="Genomic_DNA"/>
</dbReference>
<dbReference type="PROSITE" id="PS51485">
    <property type="entry name" value="PHYTOCYANIN"/>
    <property type="match status" value="1"/>
</dbReference>
<feature type="domain" description="Phytocyanin" evidence="3">
    <location>
        <begin position="41"/>
        <end position="155"/>
    </location>
</feature>
<dbReference type="CDD" id="cd04216">
    <property type="entry name" value="Phytocyanin"/>
    <property type="match status" value="1"/>
</dbReference>
<feature type="chain" id="PRO_5045281289" description="Phytocyanin domain-containing protein" evidence="2">
    <location>
        <begin position="41"/>
        <end position="248"/>
    </location>
</feature>
<gene>
    <name evidence="4" type="ORF">CSSPTR1EN2_LOCUS22924</name>
</gene>
<evidence type="ECO:0000256" key="1">
    <source>
        <dbReference type="SAM" id="MobiDB-lite"/>
    </source>
</evidence>
<dbReference type="Pfam" id="PF02298">
    <property type="entry name" value="Cu_bind_like"/>
    <property type="match status" value="1"/>
</dbReference>
<keyword evidence="5" id="KW-1185">Reference proteome</keyword>
<dbReference type="PANTHER" id="PTHR33021">
    <property type="entry name" value="BLUE COPPER PROTEIN"/>
    <property type="match status" value="1"/>
</dbReference>
<feature type="region of interest" description="Disordered" evidence="1">
    <location>
        <begin position="192"/>
        <end position="227"/>
    </location>
</feature>
<dbReference type="InterPro" id="IPR008972">
    <property type="entry name" value="Cupredoxin"/>
</dbReference>
<dbReference type="PANTHER" id="PTHR33021:SF489">
    <property type="entry name" value="BASIC BLUE PROTEIN-LIKE"/>
    <property type="match status" value="1"/>
</dbReference>
<dbReference type="InterPro" id="IPR003245">
    <property type="entry name" value="Phytocyanin_dom"/>
</dbReference>
<dbReference type="Proteomes" id="UP001497512">
    <property type="component" value="Chromosome 9"/>
</dbReference>
<dbReference type="InterPro" id="IPR039391">
    <property type="entry name" value="Phytocyanin-like"/>
</dbReference>
<evidence type="ECO:0000256" key="2">
    <source>
        <dbReference type="SAM" id="SignalP"/>
    </source>
</evidence>
<organism evidence="4 5">
    <name type="scientific">Sphagnum troendelagicum</name>
    <dbReference type="NCBI Taxonomy" id="128251"/>
    <lineage>
        <taxon>Eukaryota</taxon>
        <taxon>Viridiplantae</taxon>
        <taxon>Streptophyta</taxon>
        <taxon>Embryophyta</taxon>
        <taxon>Bryophyta</taxon>
        <taxon>Sphagnophytina</taxon>
        <taxon>Sphagnopsida</taxon>
        <taxon>Sphagnales</taxon>
        <taxon>Sphagnaceae</taxon>
        <taxon>Sphagnum</taxon>
    </lineage>
</organism>
<name>A0ABP0V2W1_9BRYO</name>
<proteinExistence type="predicted"/>
<dbReference type="Gene3D" id="2.60.40.420">
    <property type="entry name" value="Cupredoxins - blue copper proteins"/>
    <property type="match status" value="1"/>
</dbReference>
<dbReference type="SUPFAM" id="SSF49503">
    <property type="entry name" value="Cupredoxins"/>
    <property type="match status" value="1"/>
</dbReference>
<protein>
    <recommendedName>
        <fullName evidence="3">Phytocyanin domain-containing protein</fullName>
    </recommendedName>
</protein>
<feature type="signal peptide" evidence="2">
    <location>
        <begin position="1"/>
        <end position="40"/>
    </location>
</feature>
<evidence type="ECO:0000313" key="4">
    <source>
        <dbReference type="EMBL" id="CAK9236502.1"/>
    </source>
</evidence>
<feature type="compositionally biased region" description="Pro residues" evidence="1">
    <location>
        <begin position="192"/>
        <end position="219"/>
    </location>
</feature>
<sequence length="248" mass="25197">MAVVASSAATMLRFNFSSLVQLHLCLIASAILLFAQQSSAKTLNVGGALGWTDFDTAISAAPNYEKWSSTNSINVGDVLVFSFPAGFQNVYLMPTKSAHDICDFSEATELDAGNAGTYAWRATKEGTYYFSSNKLVEGLGTHCEAGQKLAITVTAAKVTTTTMSSTPVPVGAPVPVVAPPVVAPVAAPVLTPTPTPSTSPPLASPPAPPTGPAPAPASPPGHNAGAKVSTQAGPGIFTATLALVALCL</sequence>
<reference evidence="4" key="1">
    <citation type="submission" date="2024-02" db="EMBL/GenBank/DDBJ databases">
        <authorList>
            <consortium name="ELIXIR-Norway"/>
            <consortium name="Elixir Norway"/>
        </authorList>
    </citation>
    <scope>NUCLEOTIDE SEQUENCE</scope>
</reference>
<accession>A0ABP0V2W1</accession>
<evidence type="ECO:0000313" key="5">
    <source>
        <dbReference type="Proteomes" id="UP001497512"/>
    </source>
</evidence>
<keyword evidence="2" id="KW-0732">Signal</keyword>
<evidence type="ECO:0000259" key="3">
    <source>
        <dbReference type="PROSITE" id="PS51485"/>
    </source>
</evidence>